<dbReference type="HOGENOM" id="CLU_030046_0_1_1"/>
<accession>A0A074RR55</accession>
<organism evidence="2 3">
    <name type="scientific">Rhizoctonia solani 123E</name>
    <dbReference type="NCBI Taxonomy" id="1423351"/>
    <lineage>
        <taxon>Eukaryota</taxon>
        <taxon>Fungi</taxon>
        <taxon>Dikarya</taxon>
        <taxon>Basidiomycota</taxon>
        <taxon>Agaricomycotina</taxon>
        <taxon>Agaricomycetes</taxon>
        <taxon>Cantharellales</taxon>
        <taxon>Ceratobasidiaceae</taxon>
        <taxon>Rhizoctonia</taxon>
    </lineage>
</organism>
<name>A0A074RR55_9AGAM</name>
<comment type="caution">
    <text evidence="2">The sequence shown here is derived from an EMBL/GenBank/DDBJ whole genome shotgun (WGS) entry which is preliminary data.</text>
</comment>
<evidence type="ECO:0000313" key="3">
    <source>
        <dbReference type="Proteomes" id="UP000027456"/>
    </source>
</evidence>
<gene>
    <name evidence="2" type="ORF">V565_144280</name>
</gene>
<reference evidence="2 3" key="1">
    <citation type="submission" date="2013-12" db="EMBL/GenBank/DDBJ databases">
        <authorList>
            <person name="Cubeta M."/>
            <person name="Pakala S."/>
            <person name="Fedorova N."/>
            <person name="Thomas E."/>
            <person name="Dean R."/>
            <person name="Jabaji S."/>
            <person name="Neate S."/>
            <person name="Toda T."/>
            <person name="Tavantzis S."/>
            <person name="Vilgalys R."/>
            <person name="Bharathan N."/>
            <person name="Pakala S."/>
            <person name="Losada L.S."/>
            <person name="Zafar N."/>
            <person name="Nierman W."/>
        </authorList>
    </citation>
    <scope>NUCLEOTIDE SEQUENCE [LARGE SCALE GENOMIC DNA]</scope>
    <source>
        <strain evidence="2 3">123E</strain>
    </source>
</reference>
<dbReference type="Proteomes" id="UP000027456">
    <property type="component" value="Unassembled WGS sequence"/>
</dbReference>
<proteinExistence type="predicted"/>
<feature type="compositionally biased region" description="Polar residues" evidence="1">
    <location>
        <begin position="170"/>
        <end position="191"/>
    </location>
</feature>
<dbReference type="EMBL" id="AZST01000654">
    <property type="protein sequence ID" value="KEP47780.1"/>
    <property type="molecule type" value="Genomic_DNA"/>
</dbReference>
<sequence>MMSSPFLLGISESVATVPSPSGNPDSTPVEVTNLKALGSYNWVEDTIPTIAIPGHPPVWKDQPLPIRLREDLGAPFFDDNIARNISFPLEPDILAIEVSQAADPDFDLSKENIDIVSNRNNLRKLINFANSGGRNAGRYIDKFRIDAQLALNGRTMILTRYEKPRYKTQVPVQQKNDGPQQSARQQPNNGRTQRKPFIGFDHIFERMCTEELPTIRASDSGGSVSLRPIGYHRIVRYDLLGLRFLVRSRVDTMQNPGDLQLDSTSETEIDSLTKALEKTGLESDPERVEAETPLLQEEESGVRYVKFGKHVPQDHLMDIKVVPNGKVDWNNAYPQYLLSQTPSLRVATRATVRDQDFVAQLKTYDLDSLKTEHEIQAQRFRNLVSVLKEMRQALQTHGSSSQPLAFVWTQRGEIVAYKIDEKSKYVSDKGLDKF</sequence>
<keyword evidence="3" id="KW-1185">Reference proteome</keyword>
<dbReference type="PANTHER" id="PTHR35179">
    <property type="entry name" value="PROTEIN CBG02620"/>
    <property type="match status" value="1"/>
</dbReference>
<dbReference type="AlphaFoldDB" id="A0A074RR55"/>
<evidence type="ECO:0000313" key="2">
    <source>
        <dbReference type="EMBL" id="KEP47780.1"/>
    </source>
</evidence>
<protein>
    <submittedName>
        <fullName evidence="2">Putative geranylgeranyl pyrophosphate synthetase</fullName>
    </submittedName>
</protein>
<evidence type="ECO:0000256" key="1">
    <source>
        <dbReference type="SAM" id="MobiDB-lite"/>
    </source>
</evidence>
<feature type="region of interest" description="Disordered" evidence="1">
    <location>
        <begin position="167"/>
        <end position="195"/>
    </location>
</feature>
<dbReference type="STRING" id="1423351.A0A074RR55"/>
<dbReference type="PANTHER" id="PTHR35179:SF2">
    <property type="entry name" value="START DOMAIN-CONTAINING PROTEIN"/>
    <property type="match status" value="1"/>
</dbReference>
<dbReference type="OrthoDB" id="420564at2759"/>